<feature type="domain" description="Type I restriction modification DNA specificity" evidence="4">
    <location>
        <begin position="213"/>
        <end position="391"/>
    </location>
</feature>
<reference evidence="5 6" key="1">
    <citation type="submission" date="2020-10" db="EMBL/GenBank/DDBJ databases">
        <title>Genome Sequencing of Rodentibacter spp. strain DSM111151.</title>
        <authorList>
            <person name="Benga L."/>
            <person name="Lautwein T."/>
        </authorList>
    </citation>
    <scope>NUCLEOTIDE SEQUENCE [LARGE SCALE GENOMIC DNA]</scope>
    <source>
        <strain evidence="5 6">DSM 111151</strain>
    </source>
</reference>
<dbReference type="Proteomes" id="UP000663069">
    <property type="component" value="Chromosome"/>
</dbReference>
<keyword evidence="5" id="KW-0540">Nuclease</keyword>
<evidence type="ECO:0000256" key="2">
    <source>
        <dbReference type="ARBA" id="ARBA00022747"/>
    </source>
</evidence>
<keyword evidence="3" id="KW-0238">DNA-binding</keyword>
<evidence type="ECO:0000313" key="5">
    <source>
        <dbReference type="EMBL" id="QPB42427.1"/>
    </source>
</evidence>
<dbReference type="CDD" id="cd17268">
    <property type="entry name" value="RMtype1_S_Ara36733I_TRD1-CR1_like"/>
    <property type="match status" value="1"/>
</dbReference>
<dbReference type="InterPro" id="IPR044946">
    <property type="entry name" value="Restrct_endonuc_typeI_TRD_sf"/>
</dbReference>
<evidence type="ECO:0000313" key="6">
    <source>
        <dbReference type="Proteomes" id="UP000663069"/>
    </source>
</evidence>
<keyword evidence="6" id="KW-1185">Reference proteome</keyword>
<dbReference type="RefSeq" id="WP_194812007.1">
    <property type="nucleotide sequence ID" value="NZ_CP063056.1"/>
</dbReference>
<evidence type="ECO:0000259" key="4">
    <source>
        <dbReference type="Pfam" id="PF01420"/>
    </source>
</evidence>
<dbReference type="InterPro" id="IPR051212">
    <property type="entry name" value="Type-I_RE_S_subunit"/>
</dbReference>
<sequence length="412" mass="47143">MKNILDLIKDCEVEWKPLGEVAQKVSSGGTPKTGVDEYYGGNIPWLRTQEVNFCDIWDTEIKITEEGLKNSSAKVIPPNCVIVAMYGATVGRVGINKIPLATNQACANIQLDDNILNYRYLFYYLSHKYEYIKSLGSGSQTNINAQIIKKLLIPIPPLEIQKKVVKTLDIFTELEATLEAELTARKKQYEYYRNKLLDFNNQFGGYSQFLSKDVVWKTLGEVGTFIRGSGLQKKDFVENGVGCIHYGQIYTHYSTFAEKTKSFVSEDFFQKAKKASYGDLVMATTSENIIDVCKTVAWLGKDDIAVSGDALIIKHNQNPKYMSYLFQIERFLKFKQKHSMGTKVIRVSTDNLKKYQIPLPPLETQQAIVDILDKFDTLTQDLTQGLPKEIELRRKQYEYYREKLLNFNNLNK</sequence>
<dbReference type="GO" id="GO:0004519">
    <property type="term" value="F:endonuclease activity"/>
    <property type="evidence" value="ECO:0007669"/>
    <property type="project" value="UniProtKB-KW"/>
</dbReference>
<dbReference type="Gene3D" id="1.10.287.1120">
    <property type="entry name" value="Bipartite methylase S protein"/>
    <property type="match status" value="1"/>
</dbReference>
<keyword evidence="5" id="KW-0378">Hydrolase</keyword>
<evidence type="ECO:0000256" key="1">
    <source>
        <dbReference type="ARBA" id="ARBA00010923"/>
    </source>
</evidence>
<evidence type="ECO:0000256" key="3">
    <source>
        <dbReference type="ARBA" id="ARBA00023125"/>
    </source>
</evidence>
<dbReference type="Pfam" id="PF01420">
    <property type="entry name" value="Methylase_S"/>
    <property type="match status" value="2"/>
</dbReference>
<dbReference type="Gene3D" id="3.90.220.20">
    <property type="entry name" value="DNA methylase specificity domains"/>
    <property type="match status" value="2"/>
</dbReference>
<dbReference type="EMBL" id="CP063056">
    <property type="protein sequence ID" value="QPB42427.1"/>
    <property type="molecule type" value="Genomic_DNA"/>
</dbReference>
<comment type="similarity">
    <text evidence="1">Belongs to the type-I restriction system S methylase family.</text>
</comment>
<dbReference type="SUPFAM" id="SSF116734">
    <property type="entry name" value="DNA methylase specificity domain"/>
    <property type="match status" value="2"/>
</dbReference>
<dbReference type="PANTHER" id="PTHR43140:SF1">
    <property type="entry name" value="TYPE I RESTRICTION ENZYME ECOKI SPECIFICITY SUBUNIT"/>
    <property type="match status" value="1"/>
</dbReference>
<keyword evidence="5" id="KW-0255">Endonuclease</keyword>
<protein>
    <submittedName>
        <fullName evidence="5">Restriction endonuclease subunit S</fullName>
    </submittedName>
</protein>
<name>A0ABX6UX45_9PAST</name>
<dbReference type="PANTHER" id="PTHR43140">
    <property type="entry name" value="TYPE-1 RESTRICTION ENZYME ECOKI SPECIFICITY PROTEIN"/>
    <property type="match status" value="1"/>
</dbReference>
<accession>A0ABX6UX45</accession>
<keyword evidence="2" id="KW-0680">Restriction system</keyword>
<dbReference type="InterPro" id="IPR000055">
    <property type="entry name" value="Restrct_endonuc_typeI_TRD"/>
</dbReference>
<organism evidence="5 6">
    <name type="scientific">Rodentibacter haemolyticus</name>
    <dbReference type="NCBI Taxonomy" id="2778911"/>
    <lineage>
        <taxon>Bacteria</taxon>
        <taxon>Pseudomonadati</taxon>
        <taxon>Pseudomonadota</taxon>
        <taxon>Gammaproteobacteria</taxon>
        <taxon>Pasteurellales</taxon>
        <taxon>Pasteurellaceae</taxon>
        <taxon>Rodentibacter</taxon>
    </lineage>
</organism>
<dbReference type="CDD" id="cd17294">
    <property type="entry name" value="RMtype1_S_MmaC7ORF19P_TRD1-CR1_like"/>
    <property type="match status" value="1"/>
</dbReference>
<feature type="domain" description="Type I restriction modification DNA specificity" evidence="4">
    <location>
        <begin position="14"/>
        <end position="183"/>
    </location>
</feature>
<proteinExistence type="inferred from homology"/>
<gene>
    <name evidence="5" type="ORF">IHV77_11110</name>
</gene>